<dbReference type="PANTHER" id="PTHR34700">
    <property type="entry name" value="POTASSIUM BINDING PROTEIN KBP"/>
    <property type="match status" value="1"/>
</dbReference>
<dbReference type="InterPro" id="IPR018392">
    <property type="entry name" value="LysM"/>
</dbReference>
<dbReference type="EMBL" id="VHSH01000014">
    <property type="protein sequence ID" value="TQV71240.1"/>
    <property type="molecule type" value="Genomic_DNA"/>
</dbReference>
<feature type="region of interest" description="Disordered" evidence="1">
    <location>
        <begin position="103"/>
        <end position="128"/>
    </location>
</feature>
<organism evidence="3 4">
    <name type="scientific">Denitrobaculum tricleocarpae</name>
    <dbReference type="NCBI Taxonomy" id="2591009"/>
    <lineage>
        <taxon>Bacteria</taxon>
        <taxon>Pseudomonadati</taxon>
        <taxon>Pseudomonadota</taxon>
        <taxon>Alphaproteobacteria</taxon>
        <taxon>Rhodospirillales</taxon>
        <taxon>Rhodospirillaceae</taxon>
        <taxon>Denitrobaculum</taxon>
    </lineage>
</organism>
<evidence type="ECO:0000313" key="3">
    <source>
        <dbReference type="EMBL" id="TQV71240.1"/>
    </source>
</evidence>
<reference evidence="3 4" key="1">
    <citation type="submission" date="2019-06" db="EMBL/GenBank/DDBJ databases">
        <title>Whole genome sequence for Rhodospirillaceae sp. R148.</title>
        <authorList>
            <person name="Wang G."/>
        </authorList>
    </citation>
    <scope>NUCLEOTIDE SEQUENCE [LARGE SCALE GENOMIC DNA]</scope>
    <source>
        <strain evidence="3 4">R148</strain>
    </source>
</reference>
<feature type="region of interest" description="Disordered" evidence="1">
    <location>
        <begin position="76"/>
        <end position="95"/>
    </location>
</feature>
<dbReference type="PROSITE" id="PS51782">
    <property type="entry name" value="LYSM"/>
    <property type="match status" value="1"/>
</dbReference>
<keyword evidence="4" id="KW-1185">Reference proteome</keyword>
<dbReference type="Pfam" id="PF01476">
    <property type="entry name" value="LysM"/>
    <property type="match status" value="1"/>
</dbReference>
<dbReference type="Gene3D" id="3.30.420.430">
    <property type="match status" value="1"/>
</dbReference>
<evidence type="ECO:0000256" key="1">
    <source>
        <dbReference type="SAM" id="MobiDB-lite"/>
    </source>
</evidence>
<dbReference type="InterPro" id="IPR036779">
    <property type="entry name" value="LysM_dom_sf"/>
</dbReference>
<protein>
    <submittedName>
        <fullName evidence="3">LysM peptidoglycan-binding domain-containing protein</fullName>
    </submittedName>
</protein>
<dbReference type="CDD" id="cd00118">
    <property type="entry name" value="LysM"/>
    <property type="match status" value="1"/>
</dbReference>
<dbReference type="SMART" id="SM00257">
    <property type="entry name" value="LysM"/>
    <property type="match status" value="1"/>
</dbReference>
<gene>
    <name evidence="3" type="ORF">FKG95_26765</name>
</gene>
<dbReference type="OrthoDB" id="370541at2"/>
<sequence>MAGRAPAGSEVTIYDGDTPLGIVTADSRGQWVLVLEIPLSPGSHRLGIIARLPDEAPIESAELVIVAVPEPEERLLASGGALPDNGQPQTDPVGGVAVRVDAGDTDRSTVPDDTAGNGDAPDSLIAPSPIAPNQVAAAGAGVSEPIAVVVPRRGSGPARILQKPDTAGEGIGNGSLFLDSVDYDDDGRAVIGGRANAGAALIVYLDNIPIGEALTGEDGRWAMTPEDLVPVGLHRLRVDQVESDGKVLARVETPFSRAESVASNPDEDFVTVQPGNSLWRIARTTYGQGTRYTVIYEINKEQIRDPDLIYPGQIFRLPSDG</sequence>
<evidence type="ECO:0000313" key="4">
    <source>
        <dbReference type="Proteomes" id="UP000315252"/>
    </source>
</evidence>
<dbReference type="AlphaFoldDB" id="A0A545T1Z8"/>
<dbReference type="InterPro" id="IPR052196">
    <property type="entry name" value="Bact_Kbp"/>
</dbReference>
<feature type="domain" description="LysM" evidence="2">
    <location>
        <begin position="268"/>
        <end position="317"/>
    </location>
</feature>
<proteinExistence type="predicted"/>
<accession>A0A545T1Z8</accession>
<dbReference type="PANTHER" id="PTHR34700:SF4">
    <property type="entry name" value="PHAGE-LIKE ELEMENT PBSX PROTEIN XKDP"/>
    <property type="match status" value="1"/>
</dbReference>
<name>A0A545T1Z8_9PROT</name>
<dbReference type="SUPFAM" id="SSF54106">
    <property type="entry name" value="LysM domain"/>
    <property type="match status" value="1"/>
</dbReference>
<dbReference type="RefSeq" id="WP_142899533.1">
    <property type="nucleotide sequence ID" value="NZ_ML660065.1"/>
</dbReference>
<dbReference type="Gene3D" id="3.10.350.10">
    <property type="entry name" value="LysM domain"/>
    <property type="match status" value="1"/>
</dbReference>
<evidence type="ECO:0000259" key="2">
    <source>
        <dbReference type="PROSITE" id="PS51782"/>
    </source>
</evidence>
<comment type="caution">
    <text evidence="3">The sequence shown here is derived from an EMBL/GenBank/DDBJ whole genome shotgun (WGS) entry which is preliminary data.</text>
</comment>
<dbReference type="Proteomes" id="UP000315252">
    <property type="component" value="Unassembled WGS sequence"/>
</dbReference>